<keyword evidence="12 16" id="KW-0378">Hydrolase</keyword>
<organism evidence="19 20">
    <name type="scientific">Brotaphodocola catenula</name>
    <dbReference type="NCBI Taxonomy" id="2885361"/>
    <lineage>
        <taxon>Bacteria</taxon>
        <taxon>Bacillati</taxon>
        <taxon>Bacillota</taxon>
        <taxon>Clostridia</taxon>
        <taxon>Lachnospirales</taxon>
        <taxon>Lachnospiraceae</taxon>
        <taxon>Brotaphodocola</taxon>
    </lineage>
</organism>
<comment type="similarity">
    <text evidence="7 16">In the N-terminal section; belongs to the PRA-CH family.</text>
</comment>
<comment type="similarity">
    <text evidence="6 16">In the C-terminal section; belongs to the PRA-PH family.</text>
</comment>
<dbReference type="FunFam" id="3.10.20.810:FF:000001">
    <property type="entry name" value="Histidine biosynthesis bifunctional protein HisIE"/>
    <property type="match status" value="1"/>
</dbReference>
<dbReference type="Gene3D" id="3.20.20.70">
    <property type="entry name" value="Aldolase class I"/>
    <property type="match status" value="1"/>
</dbReference>
<dbReference type="InterPro" id="IPR023019">
    <property type="entry name" value="His_synth_HisIE"/>
</dbReference>
<proteinExistence type="inferred from homology"/>
<evidence type="ECO:0000256" key="9">
    <source>
        <dbReference type="ARBA" id="ARBA00022490"/>
    </source>
</evidence>
<dbReference type="SUPFAM" id="SSF101386">
    <property type="entry name" value="all-alpha NTP pyrophosphatases"/>
    <property type="match status" value="1"/>
</dbReference>
<keyword evidence="14 16" id="KW-0368">Histidine biosynthesis</keyword>
<evidence type="ECO:0000256" key="15">
    <source>
        <dbReference type="ARBA" id="ARBA00023268"/>
    </source>
</evidence>
<dbReference type="Pfam" id="PF01503">
    <property type="entry name" value="PRA-PH"/>
    <property type="match status" value="1"/>
</dbReference>
<evidence type="ECO:0000256" key="17">
    <source>
        <dbReference type="RuleBase" id="RU003657"/>
    </source>
</evidence>
<dbReference type="GO" id="GO:0004635">
    <property type="term" value="F:phosphoribosyl-AMP cyclohydrolase activity"/>
    <property type="evidence" value="ECO:0007669"/>
    <property type="project" value="UniProtKB-UniRule"/>
</dbReference>
<dbReference type="SUPFAM" id="SSF51366">
    <property type="entry name" value="Ribulose-phoshate binding barrel"/>
    <property type="match status" value="1"/>
</dbReference>
<dbReference type="SUPFAM" id="SSF141734">
    <property type="entry name" value="HisI-like"/>
    <property type="match status" value="1"/>
</dbReference>
<dbReference type="InterPro" id="IPR038019">
    <property type="entry name" value="PRib_AMP_CycHydrolase_sf"/>
</dbReference>
<dbReference type="HAMAP" id="MF_01019">
    <property type="entry name" value="HisIE"/>
    <property type="match status" value="1"/>
</dbReference>
<keyword evidence="9 16" id="KW-0963">Cytoplasm</keyword>
<evidence type="ECO:0000313" key="19">
    <source>
        <dbReference type="EMBL" id="MCC2164716.1"/>
    </source>
</evidence>
<dbReference type="InterPro" id="IPR013785">
    <property type="entry name" value="Aldolase_TIM"/>
</dbReference>
<comment type="catalytic activity">
    <reaction evidence="2 16">
        <text>1-(5-phospho-beta-D-ribosyl)-ATP + H2O = 1-(5-phospho-beta-D-ribosyl)-5'-AMP + diphosphate + H(+)</text>
        <dbReference type="Rhea" id="RHEA:22828"/>
        <dbReference type="ChEBI" id="CHEBI:15377"/>
        <dbReference type="ChEBI" id="CHEBI:15378"/>
        <dbReference type="ChEBI" id="CHEBI:33019"/>
        <dbReference type="ChEBI" id="CHEBI:59457"/>
        <dbReference type="ChEBI" id="CHEBI:73183"/>
        <dbReference type="EC" id="3.6.1.31"/>
    </reaction>
</comment>
<sequence>MTAETKRLITAIGCKNKQAILLGTDGDLLKPQATLEASLITVAEQINNSGADELLILDLSENDEEHEAVIGSIKETARVIDLPILVGGRVKRMEDVKKYLYAGAKAVFLDADKPENVDLIREVSNRFGAEKIFMMVSDEKALARAEEFAQLGVSMLILNGTVAESADAGKAENLPALAVCTKTAETETVYHVLHADHCEGVILTAIEADKTNKEISYMELKQELSKKGCPMDILTSSVPWSDFKLGPNGLIPVIVQDFKTDEVLMLAYMNEQAFEDTLKTGKMHYYSRSRQTQWMKGETSGHLQYVKSLKLDCDNDTILAKVHQIGPACHTGSHNCFFQTLAEKDYKETNPLKVFEDVYAVIKDRKIHPKEGSYTNYLFDKGIDKILKKVGEECTEIVIAAKNPDPEEIKYEISDFLYHAMVLMVQKGVTWEEITEELANR</sequence>
<dbReference type="Gene3D" id="1.10.287.1080">
    <property type="entry name" value="MazG-like"/>
    <property type="match status" value="1"/>
</dbReference>
<dbReference type="HAMAP" id="MF_01021">
    <property type="entry name" value="HisI"/>
    <property type="match status" value="1"/>
</dbReference>
<evidence type="ECO:0000256" key="10">
    <source>
        <dbReference type="ARBA" id="ARBA00022605"/>
    </source>
</evidence>
<name>A0AAE3DL47_9FIRM</name>
<evidence type="ECO:0000313" key="20">
    <source>
        <dbReference type="Proteomes" id="UP001198962"/>
    </source>
</evidence>
<evidence type="ECO:0000256" key="1">
    <source>
        <dbReference type="ARBA" id="ARBA00000024"/>
    </source>
</evidence>
<evidence type="ECO:0000256" key="13">
    <source>
        <dbReference type="ARBA" id="ARBA00022840"/>
    </source>
</evidence>
<evidence type="ECO:0000256" key="11">
    <source>
        <dbReference type="ARBA" id="ARBA00022741"/>
    </source>
</evidence>
<dbReference type="InterPro" id="IPR011060">
    <property type="entry name" value="RibuloseP-bd_barrel"/>
</dbReference>
<dbReference type="EMBL" id="JAJEPU010000018">
    <property type="protein sequence ID" value="MCC2164716.1"/>
    <property type="molecule type" value="Genomic_DNA"/>
</dbReference>
<evidence type="ECO:0000259" key="18">
    <source>
        <dbReference type="Pfam" id="PF01502"/>
    </source>
</evidence>
<feature type="region of interest" description="Phosphoribosyl-AMP cyclohydrolase" evidence="16">
    <location>
        <begin position="1"/>
        <end position="354"/>
    </location>
</feature>
<dbReference type="AlphaFoldDB" id="A0AAE3DL47"/>
<keyword evidence="15 16" id="KW-0511">Multifunctional enzyme</keyword>
<dbReference type="PANTHER" id="PTHR42945:SF1">
    <property type="entry name" value="HISTIDINE BIOSYNTHESIS BIFUNCTIONAL PROTEIN HIS7"/>
    <property type="match status" value="1"/>
</dbReference>
<keyword evidence="20" id="KW-1185">Reference proteome</keyword>
<dbReference type="InterPro" id="IPR002496">
    <property type="entry name" value="PRib_AMP_CycHydrolase_dom"/>
</dbReference>
<comment type="similarity">
    <text evidence="8 17">Belongs to the HisA/HisF family.</text>
</comment>
<comment type="pathway">
    <text evidence="5 16">Amino-acid biosynthesis; L-histidine biosynthesis; L-histidine from 5-phospho-alpha-D-ribose 1-diphosphate: step 2/9.</text>
</comment>
<keyword evidence="10 16" id="KW-0028">Amino-acid biosynthesis</keyword>
<evidence type="ECO:0000256" key="14">
    <source>
        <dbReference type="ARBA" id="ARBA00023102"/>
    </source>
</evidence>
<dbReference type="InterPro" id="IPR021130">
    <property type="entry name" value="PRib-ATP_PPHydrolase-like"/>
</dbReference>
<dbReference type="HAMAP" id="MF_01020">
    <property type="entry name" value="HisE"/>
    <property type="match status" value="1"/>
</dbReference>
<dbReference type="InterPro" id="IPR008179">
    <property type="entry name" value="HisE"/>
</dbReference>
<dbReference type="NCBIfam" id="NF000768">
    <property type="entry name" value="PRK00051.1"/>
    <property type="match status" value="1"/>
</dbReference>
<evidence type="ECO:0000256" key="12">
    <source>
        <dbReference type="ARBA" id="ARBA00022801"/>
    </source>
</evidence>
<dbReference type="GO" id="GO:0005737">
    <property type="term" value="C:cytoplasm"/>
    <property type="evidence" value="ECO:0007669"/>
    <property type="project" value="UniProtKB-SubCell"/>
</dbReference>
<protein>
    <recommendedName>
        <fullName evidence="16">Histidine biosynthesis bifunctional protein HisIE</fullName>
    </recommendedName>
    <domain>
        <recommendedName>
            <fullName evidence="16">Phosphoribosyl-AMP cyclohydrolase</fullName>
            <shortName evidence="16">PRA-CH</shortName>
            <ecNumber evidence="16">3.5.4.19</ecNumber>
        </recommendedName>
    </domain>
    <domain>
        <recommendedName>
            <fullName evidence="16">Phosphoribosyl-ATP pyrophosphatase</fullName>
            <shortName evidence="16">PRA-PH</shortName>
            <ecNumber evidence="16">3.6.1.31</ecNumber>
        </recommendedName>
    </domain>
</protein>
<evidence type="ECO:0000256" key="5">
    <source>
        <dbReference type="ARBA" id="ARBA00005204"/>
    </source>
</evidence>
<dbReference type="CDD" id="cd11534">
    <property type="entry name" value="NTP-PPase_HisIE_like"/>
    <property type="match status" value="1"/>
</dbReference>
<dbReference type="RefSeq" id="WP_308451276.1">
    <property type="nucleotide sequence ID" value="NZ_JAJEPU010000018.1"/>
</dbReference>
<accession>A0AAE3DL47</accession>
<keyword evidence="11 16" id="KW-0547">Nucleotide-binding</keyword>
<evidence type="ECO:0000256" key="2">
    <source>
        <dbReference type="ARBA" id="ARBA00001460"/>
    </source>
</evidence>
<dbReference type="Pfam" id="PF00977">
    <property type="entry name" value="His_biosynth"/>
    <property type="match status" value="1"/>
</dbReference>
<evidence type="ECO:0000256" key="7">
    <source>
        <dbReference type="ARBA" id="ARBA00008299"/>
    </source>
</evidence>
<dbReference type="GO" id="GO:0000105">
    <property type="term" value="P:L-histidine biosynthetic process"/>
    <property type="evidence" value="ECO:0007669"/>
    <property type="project" value="UniProtKB-UniRule"/>
</dbReference>
<dbReference type="Proteomes" id="UP001198962">
    <property type="component" value="Unassembled WGS sequence"/>
</dbReference>
<dbReference type="EC" id="3.5.4.19" evidence="16"/>
<comment type="caution">
    <text evidence="19">The sequence shown here is derived from an EMBL/GenBank/DDBJ whole genome shotgun (WGS) entry which is preliminary data.</text>
</comment>
<comment type="subcellular location">
    <subcellularLocation>
        <location evidence="3 16">Cytoplasm</location>
    </subcellularLocation>
</comment>
<feature type="domain" description="Phosphoribosyl-AMP cyclohydrolase" evidence="18">
    <location>
        <begin position="265"/>
        <end position="338"/>
    </location>
</feature>
<gene>
    <name evidence="16 19" type="primary">hisIE</name>
    <name evidence="16" type="synonym">hisI</name>
    <name evidence="19" type="ORF">LKD32_07450</name>
</gene>
<dbReference type="Pfam" id="PF01502">
    <property type="entry name" value="PRA-CH"/>
    <property type="match status" value="1"/>
</dbReference>
<evidence type="ECO:0000256" key="8">
    <source>
        <dbReference type="ARBA" id="ARBA00009667"/>
    </source>
</evidence>
<dbReference type="EC" id="3.6.1.31" evidence="16"/>
<dbReference type="InterPro" id="IPR006062">
    <property type="entry name" value="His_biosynth"/>
</dbReference>
<evidence type="ECO:0000256" key="4">
    <source>
        <dbReference type="ARBA" id="ARBA00005169"/>
    </source>
</evidence>
<feature type="region of interest" description="Phosphoribosyl-ATP pyrophosphohydrolase" evidence="16">
    <location>
        <begin position="355"/>
        <end position="441"/>
    </location>
</feature>
<comment type="catalytic activity">
    <reaction evidence="1 16">
        <text>1-(5-phospho-beta-D-ribosyl)-5'-AMP + H2O = 1-(5-phospho-beta-D-ribosyl)-5-[(5-phospho-beta-D-ribosylamino)methylideneamino]imidazole-4-carboxamide</text>
        <dbReference type="Rhea" id="RHEA:20049"/>
        <dbReference type="ChEBI" id="CHEBI:15377"/>
        <dbReference type="ChEBI" id="CHEBI:58435"/>
        <dbReference type="ChEBI" id="CHEBI:59457"/>
        <dbReference type="EC" id="3.5.4.19"/>
    </reaction>
</comment>
<dbReference type="Gene3D" id="3.10.20.810">
    <property type="entry name" value="Phosphoribosyl-AMP cyclohydrolase"/>
    <property type="match status" value="1"/>
</dbReference>
<reference evidence="19" key="1">
    <citation type="submission" date="2021-10" db="EMBL/GenBank/DDBJ databases">
        <title>Anaerobic single-cell dispensing facilitates the cultivation of human gut bacteria.</title>
        <authorList>
            <person name="Afrizal A."/>
        </authorList>
    </citation>
    <scope>NUCLEOTIDE SEQUENCE</scope>
    <source>
        <strain evidence="19">CLA-AA-H274</strain>
    </source>
</reference>
<comment type="pathway">
    <text evidence="4 16">Amino-acid biosynthesis; L-histidine biosynthesis; L-histidine from 5-phospho-alpha-D-ribose 1-diphosphate: step 3/9.</text>
</comment>
<dbReference type="GO" id="GO:0004636">
    <property type="term" value="F:phosphoribosyl-ATP diphosphatase activity"/>
    <property type="evidence" value="ECO:0007669"/>
    <property type="project" value="UniProtKB-UniRule"/>
</dbReference>
<evidence type="ECO:0000256" key="6">
    <source>
        <dbReference type="ARBA" id="ARBA00007731"/>
    </source>
</evidence>
<dbReference type="PANTHER" id="PTHR42945">
    <property type="entry name" value="HISTIDINE BIOSYNTHESIS BIFUNCTIONAL PROTEIN"/>
    <property type="match status" value="1"/>
</dbReference>
<dbReference type="NCBIfam" id="NF002747">
    <property type="entry name" value="PRK02759.1"/>
    <property type="match status" value="1"/>
</dbReference>
<dbReference type="NCBIfam" id="TIGR03188">
    <property type="entry name" value="histidine_hisI"/>
    <property type="match status" value="1"/>
</dbReference>
<dbReference type="InterPro" id="IPR026660">
    <property type="entry name" value="PRA-CH"/>
</dbReference>
<evidence type="ECO:0000256" key="16">
    <source>
        <dbReference type="HAMAP-Rule" id="MF_01019"/>
    </source>
</evidence>
<evidence type="ECO:0000256" key="3">
    <source>
        <dbReference type="ARBA" id="ARBA00004496"/>
    </source>
</evidence>
<keyword evidence="13 16" id="KW-0067">ATP-binding</keyword>
<dbReference type="GO" id="GO:0005524">
    <property type="term" value="F:ATP binding"/>
    <property type="evidence" value="ECO:0007669"/>
    <property type="project" value="UniProtKB-KW"/>
</dbReference>